<keyword evidence="3 5" id="KW-1133">Transmembrane helix</keyword>
<reference evidence="7" key="1">
    <citation type="submission" date="2018-06" db="EMBL/GenBank/DDBJ databases">
        <authorList>
            <person name="Zhirakovskaya E."/>
        </authorList>
    </citation>
    <scope>NUCLEOTIDE SEQUENCE</scope>
</reference>
<dbReference type="GO" id="GO:0015377">
    <property type="term" value="F:chloride:monoatomic cation symporter activity"/>
    <property type="evidence" value="ECO:0007669"/>
    <property type="project" value="InterPro"/>
</dbReference>
<feature type="transmembrane region" description="Helical" evidence="5">
    <location>
        <begin position="233"/>
        <end position="256"/>
    </location>
</feature>
<evidence type="ECO:0000256" key="2">
    <source>
        <dbReference type="ARBA" id="ARBA00022692"/>
    </source>
</evidence>
<proteinExistence type="predicted"/>
<organism evidence="7">
    <name type="scientific">hydrothermal vent metagenome</name>
    <dbReference type="NCBI Taxonomy" id="652676"/>
    <lineage>
        <taxon>unclassified sequences</taxon>
        <taxon>metagenomes</taxon>
        <taxon>ecological metagenomes</taxon>
    </lineage>
</organism>
<comment type="subcellular location">
    <subcellularLocation>
        <location evidence="1">Membrane</location>
        <topology evidence="1">Multi-pass membrane protein</topology>
    </subcellularLocation>
</comment>
<feature type="transmembrane region" description="Helical" evidence="5">
    <location>
        <begin position="268"/>
        <end position="286"/>
    </location>
</feature>
<dbReference type="InterPro" id="IPR004842">
    <property type="entry name" value="SLC12A_fam"/>
</dbReference>
<evidence type="ECO:0000256" key="5">
    <source>
        <dbReference type="SAM" id="Phobius"/>
    </source>
</evidence>
<name>A0A3B0UZS4_9ZZZZ</name>
<dbReference type="Gene3D" id="1.20.1740.10">
    <property type="entry name" value="Amino acid/polyamine transporter I"/>
    <property type="match status" value="1"/>
</dbReference>
<feature type="transmembrane region" description="Helical" evidence="5">
    <location>
        <begin position="85"/>
        <end position="106"/>
    </location>
</feature>
<dbReference type="EMBL" id="UOEU01000027">
    <property type="protein sequence ID" value="VAW30119.1"/>
    <property type="molecule type" value="Genomic_DNA"/>
</dbReference>
<dbReference type="PANTHER" id="PTHR11827:SF72">
    <property type="entry name" value="GH08340P"/>
    <property type="match status" value="1"/>
</dbReference>
<evidence type="ECO:0000256" key="4">
    <source>
        <dbReference type="ARBA" id="ARBA00023136"/>
    </source>
</evidence>
<feature type="transmembrane region" description="Helical" evidence="5">
    <location>
        <begin position="159"/>
        <end position="182"/>
    </location>
</feature>
<accession>A0A3B0UZS4</accession>
<evidence type="ECO:0000256" key="3">
    <source>
        <dbReference type="ARBA" id="ARBA00022989"/>
    </source>
</evidence>
<dbReference type="AlphaFoldDB" id="A0A3B0UZS4"/>
<protein>
    <submittedName>
        <fullName evidence="7">Uncharacterized amino acid permease, GabP family</fullName>
    </submittedName>
</protein>
<feature type="domain" description="Amino acid permease/ SLC12A" evidence="6">
    <location>
        <begin position="23"/>
        <end position="288"/>
    </location>
</feature>
<evidence type="ECO:0000256" key="1">
    <source>
        <dbReference type="ARBA" id="ARBA00004141"/>
    </source>
</evidence>
<dbReference type="PANTHER" id="PTHR11827">
    <property type="entry name" value="SOLUTE CARRIER FAMILY 12, CATION COTRANSPORTERS"/>
    <property type="match status" value="1"/>
</dbReference>
<feature type="transmembrane region" description="Helical" evidence="5">
    <location>
        <begin position="136"/>
        <end position="153"/>
    </location>
</feature>
<feature type="non-terminal residue" evidence="7">
    <location>
        <position position="288"/>
    </location>
</feature>
<gene>
    <name evidence="7" type="ORF">MNBD_CHLOROFLEXI01-4932</name>
</gene>
<keyword evidence="2 5" id="KW-0812">Transmembrane</keyword>
<dbReference type="GO" id="GO:0016020">
    <property type="term" value="C:membrane"/>
    <property type="evidence" value="ECO:0007669"/>
    <property type="project" value="UniProtKB-SubCell"/>
</dbReference>
<keyword evidence="4 5" id="KW-0472">Membrane</keyword>
<feature type="transmembrane region" description="Helical" evidence="5">
    <location>
        <begin position="20"/>
        <end position="42"/>
    </location>
</feature>
<evidence type="ECO:0000259" key="6">
    <source>
        <dbReference type="Pfam" id="PF00324"/>
    </source>
</evidence>
<dbReference type="Pfam" id="PF00324">
    <property type="entry name" value="AA_permease"/>
    <property type="match status" value="1"/>
</dbReference>
<feature type="transmembrane region" description="Helical" evidence="5">
    <location>
        <begin position="194"/>
        <end position="213"/>
    </location>
</feature>
<dbReference type="InterPro" id="IPR004841">
    <property type="entry name" value="AA-permease/SLC12A_dom"/>
</dbReference>
<feature type="transmembrane region" description="Helical" evidence="5">
    <location>
        <begin position="48"/>
        <end position="73"/>
    </location>
</feature>
<sequence length="288" mass="30738">MATETITSTNSKANGRFGMFAGVFTPNVLTILGIILFLRLGWVVGQVGLWGALIIILLANLISLLTGLSLSSIATNMDVKAGGNYYLISRTLGLEIGGAIGIPLYLSQAISVAFYIIGFTEALSSIPFFQQIDPRLISTTVALLFGLISYIGADFALKIQFFILVILIAALASFFGGGWDAFQAPVTGTSYSEGISFWVVFAVFFPAVTGIEVGVSMSGDLKNPSRDIPRGTILSIVITAVIYILVIIWFATHLSADVLISENLAMQKIARWPVLILVGVWASTLSSA</sequence>
<evidence type="ECO:0000313" key="7">
    <source>
        <dbReference type="EMBL" id="VAW30119.1"/>
    </source>
</evidence>